<feature type="domain" description="RNase H type-1" evidence="1">
    <location>
        <begin position="347"/>
        <end position="468"/>
    </location>
</feature>
<dbReference type="InterPro" id="IPR052929">
    <property type="entry name" value="RNase_H-like_EbsB-rel"/>
</dbReference>
<dbReference type="InterPro" id="IPR002156">
    <property type="entry name" value="RNaseH_domain"/>
</dbReference>
<dbReference type="PANTHER" id="PTHR47074">
    <property type="entry name" value="BNAC02G40300D PROTEIN"/>
    <property type="match status" value="1"/>
</dbReference>
<dbReference type="PANTHER" id="PTHR47074:SF48">
    <property type="entry name" value="POLYNUCLEOTIDYL TRANSFERASE, RIBONUCLEASE H-LIKE SUPERFAMILY PROTEIN"/>
    <property type="match status" value="1"/>
</dbReference>
<evidence type="ECO:0000259" key="1">
    <source>
        <dbReference type="Pfam" id="PF13456"/>
    </source>
</evidence>
<evidence type="ECO:0000313" key="3">
    <source>
        <dbReference type="EMBL" id="KAK3219971.1"/>
    </source>
</evidence>
<feature type="domain" description="Reverse transcriptase zinc-binding" evidence="2">
    <location>
        <begin position="231"/>
        <end position="297"/>
    </location>
</feature>
<reference evidence="3" key="1">
    <citation type="journal article" date="2023" name="Plant J.">
        <title>Genome sequences and population genomics provide insights into the demographic history, inbreeding, and mutation load of two 'living fossil' tree species of Dipteronia.</title>
        <authorList>
            <person name="Feng Y."/>
            <person name="Comes H.P."/>
            <person name="Chen J."/>
            <person name="Zhu S."/>
            <person name="Lu R."/>
            <person name="Zhang X."/>
            <person name="Li P."/>
            <person name="Qiu J."/>
            <person name="Olsen K.M."/>
            <person name="Qiu Y."/>
        </authorList>
    </citation>
    <scope>NUCLEOTIDE SEQUENCE</scope>
    <source>
        <strain evidence="3">NBL</strain>
    </source>
</reference>
<dbReference type="AlphaFoldDB" id="A0AAE0AKT6"/>
<dbReference type="GO" id="GO:0003676">
    <property type="term" value="F:nucleic acid binding"/>
    <property type="evidence" value="ECO:0007669"/>
    <property type="project" value="InterPro"/>
</dbReference>
<evidence type="ECO:0000259" key="2">
    <source>
        <dbReference type="Pfam" id="PF13966"/>
    </source>
</evidence>
<dbReference type="InterPro" id="IPR026960">
    <property type="entry name" value="RVT-Znf"/>
</dbReference>
<sequence>MSLFRLPKGLIADLHRLSARFWWGTGTDKRNLHWGSWRKLCCSKNGGGLGFRDLTIFNKVLLAKQVWRLIHQPNTLAGKVLKQRYFPDSSVMEVSCGNSSSFLWKSLMWGREIIEVGARWRIGSGSSVRIYKDRWIPKPSSFMVVSPASLDPNATVDTLKTQSGAWNERLIRDNFVLDDAKAILSIPCSSSIATDSIFWSYEKFGSYTVKSGYHLGYSMLSSPGSSGLSLSESWWKSLWRIQVPAKVKLFLWRASHNWIPTNSNLAKRGVLMDSLCLICRRRSESTMHSLWCCPALKAIRAGCPFMRGIKFLRDFRNANSGGNSSAGGSNIVVPSWRPPDCGTLKINRDAAVDSMTGKIGIGVIIRDSRGEVLASSAQTISASLSASTAEALAVFSCLIFARDSGLSPVIIESDAQVVVNLINSGNIPLSDIGLIIHDINQVLRNFPSCRVSFVSRLANMAAHSLAKYGLLIASDLFWLEEFPSCVAPAVMGDRPSLL</sequence>
<dbReference type="InterPro" id="IPR012337">
    <property type="entry name" value="RNaseH-like_sf"/>
</dbReference>
<dbReference type="Pfam" id="PF13456">
    <property type="entry name" value="RVT_3"/>
    <property type="match status" value="1"/>
</dbReference>
<dbReference type="InterPro" id="IPR036397">
    <property type="entry name" value="RNaseH_sf"/>
</dbReference>
<dbReference type="Pfam" id="PF13966">
    <property type="entry name" value="zf-RVT"/>
    <property type="match status" value="1"/>
</dbReference>
<name>A0AAE0AKT6_9ROSI</name>
<dbReference type="SUPFAM" id="SSF53098">
    <property type="entry name" value="Ribonuclease H-like"/>
    <property type="match status" value="1"/>
</dbReference>
<dbReference type="Gene3D" id="3.30.420.10">
    <property type="entry name" value="Ribonuclease H-like superfamily/Ribonuclease H"/>
    <property type="match status" value="1"/>
</dbReference>
<proteinExistence type="predicted"/>
<dbReference type="GO" id="GO:0004523">
    <property type="term" value="F:RNA-DNA hybrid ribonuclease activity"/>
    <property type="evidence" value="ECO:0007669"/>
    <property type="project" value="InterPro"/>
</dbReference>
<dbReference type="EMBL" id="JANJYJ010000004">
    <property type="protein sequence ID" value="KAK3219971.1"/>
    <property type="molecule type" value="Genomic_DNA"/>
</dbReference>
<dbReference type="Proteomes" id="UP001281410">
    <property type="component" value="Unassembled WGS sequence"/>
</dbReference>
<dbReference type="CDD" id="cd06222">
    <property type="entry name" value="RNase_H_like"/>
    <property type="match status" value="1"/>
</dbReference>
<protein>
    <submittedName>
        <fullName evidence="3">Uncharacterized protein</fullName>
    </submittedName>
</protein>
<evidence type="ECO:0000313" key="4">
    <source>
        <dbReference type="Proteomes" id="UP001281410"/>
    </source>
</evidence>
<comment type="caution">
    <text evidence="3">The sequence shown here is derived from an EMBL/GenBank/DDBJ whole genome shotgun (WGS) entry which is preliminary data.</text>
</comment>
<keyword evidence="4" id="KW-1185">Reference proteome</keyword>
<organism evidence="3 4">
    <name type="scientific">Dipteronia sinensis</name>
    <dbReference type="NCBI Taxonomy" id="43782"/>
    <lineage>
        <taxon>Eukaryota</taxon>
        <taxon>Viridiplantae</taxon>
        <taxon>Streptophyta</taxon>
        <taxon>Embryophyta</taxon>
        <taxon>Tracheophyta</taxon>
        <taxon>Spermatophyta</taxon>
        <taxon>Magnoliopsida</taxon>
        <taxon>eudicotyledons</taxon>
        <taxon>Gunneridae</taxon>
        <taxon>Pentapetalae</taxon>
        <taxon>rosids</taxon>
        <taxon>malvids</taxon>
        <taxon>Sapindales</taxon>
        <taxon>Sapindaceae</taxon>
        <taxon>Hippocastanoideae</taxon>
        <taxon>Acereae</taxon>
        <taxon>Dipteronia</taxon>
    </lineage>
</organism>
<accession>A0AAE0AKT6</accession>
<dbReference type="InterPro" id="IPR044730">
    <property type="entry name" value="RNase_H-like_dom_plant"/>
</dbReference>
<gene>
    <name evidence="3" type="ORF">Dsin_013941</name>
</gene>